<proteinExistence type="predicted"/>
<protein>
    <submittedName>
        <fullName evidence="2">Uncharacterized protein</fullName>
    </submittedName>
</protein>
<evidence type="ECO:0000313" key="3">
    <source>
        <dbReference type="Proteomes" id="UP001174934"/>
    </source>
</evidence>
<dbReference type="Proteomes" id="UP001174934">
    <property type="component" value="Unassembled WGS sequence"/>
</dbReference>
<dbReference type="EMBL" id="JAULSR010000001">
    <property type="protein sequence ID" value="KAK0636555.1"/>
    <property type="molecule type" value="Genomic_DNA"/>
</dbReference>
<gene>
    <name evidence="2" type="ORF">B0T17DRAFT_613273</name>
</gene>
<comment type="caution">
    <text evidence="2">The sequence shown here is derived from an EMBL/GenBank/DDBJ whole genome shotgun (WGS) entry which is preliminary data.</text>
</comment>
<keyword evidence="3" id="KW-1185">Reference proteome</keyword>
<dbReference type="AlphaFoldDB" id="A0AA39XP31"/>
<name>A0AA39XP31_9PEZI</name>
<sequence>MVGVVSCRRGADIQLDGISHSQRRDLCKKSNRAFSEENQWFAVWDILFPEVQKPTSAYIDSELSADLCLFREYWQSAGRDVLFEVVKSHKWISLSDEEQETHGRRLLAEGLDRIYLQWLAGQRELFPPFSSAAAEFQPLLPGFSSALSSAGSQTSIGANADSITTLTASSSDGTVPRSAATSLSVDRFTIAKIQGSESGSTESHLCEPPGDDERHEVDGQRIPEQVHEHEVPLLFGQSDFEASWTDSMEFGGQNDLSFLEFDASKE</sequence>
<reference evidence="2" key="1">
    <citation type="submission" date="2023-06" db="EMBL/GenBank/DDBJ databases">
        <title>Genome-scale phylogeny and comparative genomics of the fungal order Sordariales.</title>
        <authorList>
            <consortium name="Lawrence Berkeley National Laboratory"/>
            <person name="Hensen N."/>
            <person name="Bonometti L."/>
            <person name="Westerberg I."/>
            <person name="Brannstrom I.O."/>
            <person name="Guillou S."/>
            <person name="Cros-Aarteil S."/>
            <person name="Calhoun S."/>
            <person name="Haridas S."/>
            <person name="Kuo A."/>
            <person name="Mondo S."/>
            <person name="Pangilinan J."/>
            <person name="Riley R."/>
            <person name="LaButti K."/>
            <person name="Andreopoulos B."/>
            <person name="Lipzen A."/>
            <person name="Chen C."/>
            <person name="Yanf M."/>
            <person name="Daum C."/>
            <person name="Ng V."/>
            <person name="Clum A."/>
            <person name="Steindorff A."/>
            <person name="Ohm R."/>
            <person name="Martin F."/>
            <person name="Silar P."/>
            <person name="Natvig D."/>
            <person name="Lalanne C."/>
            <person name="Gautier V."/>
            <person name="Ament-velasquez S.L."/>
            <person name="Kruys A."/>
            <person name="Hutchinson M.I."/>
            <person name="Powell A.J."/>
            <person name="Barry K."/>
            <person name="Miller A.N."/>
            <person name="Grigoriev I.V."/>
            <person name="Debuchy R."/>
            <person name="Gladieux P."/>
            <person name="Thoren M.H."/>
            <person name="Johannesson H."/>
        </authorList>
    </citation>
    <scope>NUCLEOTIDE SEQUENCE</scope>
    <source>
        <strain evidence="2">SMH3391-2</strain>
    </source>
</reference>
<evidence type="ECO:0000313" key="2">
    <source>
        <dbReference type="EMBL" id="KAK0636555.1"/>
    </source>
</evidence>
<evidence type="ECO:0000256" key="1">
    <source>
        <dbReference type="SAM" id="MobiDB-lite"/>
    </source>
</evidence>
<accession>A0AA39XP31</accession>
<feature type="region of interest" description="Disordered" evidence="1">
    <location>
        <begin position="196"/>
        <end position="216"/>
    </location>
</feature>
<organism evidence="2 3">
    <name type="scientific">Bombardia bombarda</name>
    <dbReference type="NCBI Taxonomy" id="252184"/>
    <lineage>
        <taxon>Eukaryota</taxon>
        <taxon>Fungi</taxon>
        <taxon>Dikarya</taxon>
        <taxon>Ascomycota</taxon>
        <taxon>Pezizomycotina</taxon>
        <taxon>Sordariomycetes</taxon>
        <taxon>Sordariomycetidae</taxon>
        <taxon>Sordariales</taxon>
        <taxon>Lasiosphaeriaceae</taxon>
        <taxon>Bombardia</taxon>
    </lineage>
</organism>